<dbReference type="OMA" id="GPMFADD"/>
<feature type="transmembrane region" description="Helical" evidence="2">
    <location>
        <begin position="155"/>
        <end position="173"/>
    </location>
</feature>
<dbReference type="AlphaFoldDB" id="A0A0U1LMH7"/>
<keyword evidence="2" id="KW-0812">Transmembrane</keyword>
<feature type="transmembrane region" description="Helical" evidence="2">
    <location>
        <begin position="28"/>
        <end position="46"/>
    </location>
</feature>
<dbReference type="Gene3D" id="3.40.630.30">
    <property type="match status" value="1"/>
</dbReference>
<feature type="region of interest" description="Disordered" evidence="1">
    <location>
        <begin position="232"/>
        <end position="251"/>
    </location>
</feature>
<dbReference type="GO" id="GO:0016747">
    <property type="term" value="F:acyltransferase activity, transferring groups other than amino-acyl groups"/>
    <property type="evidence" value="ECO:0007669"/>
    <property type="project" value="InterPro"/>
</dbReference>
<name>A0A0U1LMH7_TALIS</name>
<keyword evidence="2" id="KW-0472">Membrane</keyword>
<feature type="region of interest" description="Disordered" evidence="1">
    <location>
        <begin position="1"/>
        <end position="21"/>
    </location>
</feature>
<dbReference type="SUPFAM" id="SSF55729">
    <property type="entry name" value="Acyl-CoA N-acyltransferases (Nat)"/>
    <property type="match status" value="1"/>
</dbReference>
<organism evidence="4 5">
    <name type="scientific">Talaromyces islandicus</name>
    <name type="common">Penicillium islandicum</name>
    <dbReference type="NCBI Taxonomy" id="28573"/>
    <lineage>
        <taxon>Eukaryota</taxon>
        <taxon>Fungi</taxon>
        <taxon>Dikarya</taxon>
        <taxon>Ascomycota</taxon>
        <taxon>Pezizomycotina</taxon>
        <taxon>Eurotiomycetes</taxon>
        <taxon>Eurotiomycetidae</taxon>
        <taxon>Eurotiales</taxon>
        <taxon>Trichocomaceae</taxon>
        <taxon>Talaromyces</taxon>
        <taxon>Talaromyces sect. Islandici</taxon>
    </lineage>
</organism>
<dbReference type="InterPro" id="IPR016181">
    <property type="entry name" value="Acyl_CoA_acyltransferase"/>
</dbReference>
<evidence type="ECO:0000256" key="1">
    <source>
        <dbReference type="SAM" id="MobiDB-lite"/>
    </source>
</evidence>
<dbReference type="Pfam" id="PF00583">
    <property type="entry name" value="Acetyltransf_1"/>
    <property type="match status" value="1"/>
</dbReference>
<feature type="transmembrane region" description="Helical" evidence="2">
    <location>
        <begin position="185"/>
        <end position="202"/>
    </location>
</feature>
<protein>
    <recommendedName>
        <fullName evidence="3">N-acetyltransferase domain-containing protein</fullName>
    </recommendedName>
</protein>
<feature type="compositionally biased region" description="Low complexity" evidence="1">
    <location>
        <begin position="11"/>
        <end position="21"/>
    </location>
</feature>
<gene>
    <name evidence="4" type="ORF">PISL3812_01581</name>
</gene>
<dbReference type="OrthoDB" id="5343688at2759"/>
<sequence>MPPGAPTRRLSQSQAPASAPADRSFPHALLQSLAAVPALAVLVAFLSSLRTNLQISYEDGNAPTSFAGALHPALDSFDLQKPPYLNDLAFASGFAEDLEDPPSPASASTSTISSAQSSAPATWTYHASTNDDRSEALNLIADSVIEQRLVAIRSILLHPVVLGSALVAALFLTRSAYYEPRGNRRTVVIISALTVMAAWIALHHTTKSYLTWATAVADPSWLRDGLYQRCPPSNGSAGGSKQHHGHHHSMPSEDEVLITKHHGKVIGVLVLRTARTNALSSGAPSANGVRALRHRHTNSSSSGRLTGVIRAWTVEPSHRHHGFGSTLLESAVSICRLRRLDGPIFADEHLYSAHVPGLKMLPWPFNRAFEKSEERAKESLRAAIEGKERKK</sequence>
<proteinExistence type="predicted"/>
<evidence type="ECO:0000256" key="2">
    <source>
        <dbReference type="SAM" id="Phobius"/>
    </source>
</evidence>
<reference evidence="4 5" key="1">
    <citation type="submission" date="2015-04" db="EMBL/GenBank/DDBJ databases">
        <authorList>
            <person name="Syromyatnikov M.Y."/>
            <person name="Popov V.N."/>
        </authorList>
    </citation>
    <scope>NUCLEOTIDE SEQUENCE [LARGE SCALE GENOMIC DNA]</scope>
    <source>
        <strain evidence="4">WF-38-12</strain>
    </source>
</reference>
<evidence type="ECO:0000313" key="4">
    <source>
        <dbReference type="EMBL" id="CRG84279.1"/>
    </source>
</evidence>
<feature type="domain" description="N-acetyltransferase" evidence="3">
    <location>
        <begin position="251"/>
        <end position="340"/>
    </location>
</feature>
<evidence type="ECO:0000259" key="3">
    <source>
        <dbReference type="Pfam" id="PF00583"/>
    </source>
</evidence>
<evidence type="ECO:0000313" key="5">
    <source>
        <dbReference type="Proteomes" id="UP000054383"/>
    </source>
</evidence>
<dbReference type="EMBL" id="CVMT01000001">
    <property type="protein sequence ID" value="CRG84279.1"/>
    <property type="molecule type" value="Genomic_DNA"/>
</dbReference>
<keyword evidence="5" id="KW-1185">Reference proteome</keyword>
<accession>A0A0U1LMH7</accession>
<dbReference type="InterPro" id="IPR000182">
    <property type="entry name" value="GNAT_dom"/>
</dbReference>
<dbReference type="Proteomes" id="UP000054383">
    <property type="component" value="Unassembled WGS sequence"/>
</dbReference>
<keyword evidence="2" id="KW-1133">Transmembrane helix</keyword>